<dbReference type="SMART" id="SM00563">
    <property type="entry name" value="PlsC"/>
    <property type="match status" value="1"/>
</dbReference>
<dbReference type="PANTHER" id="PTHR10434:SF9">
    <property type="entry name" value="PHOSPHOLIPID_GLYCEROL ACYLTRANSFERASE DOMAIN-CONTAINING PROTEIN"/>
    <property type="match status" value="1"/>
</dbReference>
<feature type="domain" description="Phospholipid/glycerol acyltransferase" evidence="3">
    <location>
        <begin position="34"/>
        <end position="143"/>
    </location>
</feature>
<proteinExistence type="predicted"/>
<dbReference type="Pfam" id="PF01553">
    <property type="entry name" value="Acyltransferase"/>
    <property type="match status" value="1"/>
</dbReference>
<name>A0AAU7DUF0_9MICO</name>
<gene>
    <name evidence="4" type="ORF">V5R04_13970</name>
</gene>
<dbReference type="PANTHER" id="PTHR10434">
    <property type="entry name" value="1-ACYL-SN-GLYCEROL-3-PHOSPHATE ACYLTRANSFERASE"/>
    <property type="match status" value="1"/>
</dbReference>
<evidence type="ECO:0000256" key="1">
    <source>
        <dbReference type="ARBA" id="ARBA00022679"/>
    </source>
</evidence>
<keyword evidence="1" id="KW-0808">Transferase</keyword>
<dbReference type="AlphaFoldDB" id="A0AAU7DUF0"/>
<dbReference type="EMBL" id="CP146203">
    <property type="protein sequence ID" value="XBH21299.1"/>
    <property type="molecule type" value="Genomic_DNA"/>
</dbReference>
<reference evidence="4" key="1">
    <citation type="submission" date="2024-02" db="EMBL/GenBank/DDBJ databases">
        <title>Tomenella chthoni gen. nov. sp. nov., a member of the family Jonesiaceae isolated from bat guano.</title>
        <authorList>
            <person name="Miller S.L."/>
            <person name="King J."/>
            <person name="Sankaranarayanan K."/>
            <person name="Lawson P.A."/>
        </authorList>
    </citation>
    <scope>NUCLEOTIDE SEQUENCE</scope>
    <source>
        <strain evidence="4">BS-20</strain>
    </source>
</reference>
<organism evidence="4">
    <name type="scientific">Jonesiaceae bacterium BS-20</name>
    <dbReference type="NCBI Taxonomy" id="3120821"/>
    <lineage>
        <taxon>Bacteria</taxon>
        <taxon>Bacillati</taxon>
        <taxon>Actinomycetota</taxon>
        <taxon>Actinomycetes</taxon>
        <taxon>Micrococcales</taxon>
        <taxon>Jonesiaceae</taxon>
    </lineage>
</organism>
<evidence type="ECO:0000313" key="4">
    <source>
        <dbReference type="EMBL" id="XBH21299.1"/>
    </source>
</evidence>
<protein>
    <submittedName>
        <fullName evidence="4">1-acyl-sn-glycerol-3-phosphate acyltransferase</fullName>
    </submittedName>
</protein>
<accession>A0AAU7DUF0</accession>
<evidence type="ECO:0000256" key="2">
    <source>
        <dbReference type="ARBA" id="ARBA00023315"/>
    </source>
</evidence>
<keyword evidence="2 4" id="KW-0012">Acyltransferase</keyword>
<evidence type="ECO:0000259" key="3">
    <source>
        <dbReference type="SMART" id="SM00563"/>
    </source>
</evidence>
<sequence>MTGTIKRAIAKAGWKLSGWKHVSTVTPEPGQPTLLIGAPHTSNWDFLFMLGIVWDQGVKMKYLGKDSLFKPPFGFVMRWFGGIPVNRANPYGLVEELIAQTKKDPSFSLVITPEGTRGSGKYWKSGFYRISQQTGMPLTLGFVDKATKTCGLGMTYTLTGDVSKDMDAIRAFYADKGGYRPELKTEPRLKEEDRNL</sequence>
<dbReference type="GO" id="GO:0006654">
    <property type="term" value="P:phosphatidic acid biosynthetic process"/>
    <property type="evidence" value="ECO:0007669"/>
    <property type="project" value="TreeGrafter"/>
</dbReference>
<dbReference type="GO" id="GO:0003841">
    <property type="term" value="F:1-acylglycerol-3-phosphate O-acyltransferase activity"/>
    <property type="evidence" value="ECO:0007669"/>
    <property type="project" value="TreeGrafter"/>
</dbReference>
<dbReference type="InterPro" id="IPR002123">
    <property type="entry name" value="Plipid/glycerol_acylTrfase"/>
</dbReference>
<dbReference type="SUPFAM" id="SSF69593">
    <property type="entry name" value="Glycerol-3-phosphate (1)-acyltransferase"/>
    <property type="match status" value="1"/>
</dbReference>